<dbReference type="PROSITE" id="PS50943">
    <property type="entry name" value="HTH_CROC1"/>
    <property type="match status" value="1"/>
</dbReference>
<evidence type="ECO:0000259" key="1">
    <source>
        <dbReference type="PROSITE" id="PS50943"/>
    </source>
</evidence>
<gene>
    <name evidence="2" type="ORF">ACFQPS_15295</name>
</gene>
<proteinExistence type="predicted"/>
<dbReference type="SUPFAM" id="SSF47413">
    <property type="entry name" value="lambda repressor-like DNA-binding domains"/>
    <property type="match status" value="1"/>
</dbReference>
<dbReference type="CDD" id="cd00093">
    <property type="entry name" value="HTH_XRE"/>
    <property type="match status" value="1"/>
</dbReference>
<feature type="domain" description="HTH cro/C1-type" evidence="1">
    <location>
        <begin position="10"/>
        <end position="64"/>
    </location>
</feature>
<name>A0ABW2KZC6_9PROT</name>
<sequence>MKDEITAAQLRAARGLLNWSREQLAAHAGTTERTVARIELEEGAPRTSTIAAIRTALESAGVEFIPENGGGPGVRLKRP</sequence>
<dbReference type="InterPro" id="IPR001387">
    <property type="entry name" value="Cro/C1-type_HTH"/>
</dbReference>
<evidence type="ECO:0000313" key="2">
    <source>
        <dbReference type="EMBL" id="MFC7334532.1"/>
    </source>
</evidence>
<dbReference type="Proteomes" id="UP001596456">
    <property type="component" value="Unassembled WGS sequence"/>
</dbReference>
<dbReference type="Pfam" id="PF01381">
    <property type="entry name" value="HTH_3"/>
    <property type="match status" value="1"/>
</dbReference>
<accession>A0ABW2KZC6</accession>
<dbReference type="SMART" id="SM00530">
    <property type="entry name" value="HTH_XRE"/>
    <property type="match status" value="1"/>
</dbReference>
<protein>
    <submittedName>
        <fullName evidence="2">Helix-turn-helix domain-containing protein</fullName>
    </submittedName>
</protein>
<keyword evidence="3" id="KW-1185">Reference proteome</keyword>
<dbReference type="EMBL" id="JBHTCM010000016">
    <property type="protein sequence ID" value="MFC7334532.1"/>
    <property type="molecule type" value="Genomic_DNA"/>
</dbReference>
<reference evidence="3" key="1">
    <citation type="journal article" date="2019" name="Int. J. Syst. Evol. Microbiol.">
        <title>The Global Catalogue of Microorganisms (GCM) 10K type strain sequencing project: providing services to taxonomists for standard genome sequencing and annotation.</title>
        <authorList>
            <consortium name="The Broad Institute Genomics Platform"/>
            <consortium name="The Broad Institute Genome Sequencing Center for Infectious Disease"/>
            <person name="Wu L."/>
            <person name="Ma J."/>
        </authorList>
    </citation>
    <scope>NUCLEOTIDE SEQUENCE [LARGE SCALE GENOMIC DNA]</scope>
    <source>
        <strain evidence="3">CGMCC 1.16275</strain>
    </source>
</reference>
<evidence type="ECO:0000313" key="3">
    <source>
        <dbReference type="Proteomes" id="UP001596456"/>
    </source>
</evidence>
<organism evidence="2 3">
    <name type="scientific">Rhodocista pekingensis</name>
    <dbReference type="NCBI Taxonomy" id="201185"/>
    <lineage>
        <taxon>Bacteria</taxon>
        <taxon>Pseudomonadati</taxon>
        <taxon>Pseudomonadota</taxon>
        <taxon>Alphaproteobacteria</taxon>
        <taxon>Rhodospirillales</taxon>
        <taxon>Azospirillaceae</taxon>
        <taxon>Rhodocista</taxon>
    </lineage>
</organism>
<dbReference type="Gene3D" id="1.10.260.40">
    <property type="entry name" value="lambda repressor-like DNA-binding domains"/>
    <property type="match status" value="1"/>
</dbReference>
<comment type="caution">
    <text evidence="2">The sequence shown here is derived from an EMBL/GenBank/DDBJ whole genome shotgun (WGS) entry which is preliminary data.</text>
</comment>
<dbReference type="RefSeq" id="WP_377360087.1">
    <property type="nucleotide sequence ID" value="NZ_JBHTCM010000016.1"/>
</dbReference>
<dbReference type="InterPro" id="IPR010982">
    <property type="entry name" value="Lambda_DNA-bd_dom_sf"/>
</dbReference>